<protein>
    <submittedName>
        <fullName evidence="1">Uncharacterized protein</fullName>
    </submittedName>
</protein>
<name>A0A0E9S7X4_ANGAN</name>
<organism evidence="1">
    <name type="scientific">Anguilla anguilla</name>
    <name type="common">European freshwater eel</name>
    <name type="synonym">Muraena anguilla</name>
    <dbReference type="NCBI Taxonomy" id="7936"/>
    <lineage>
        <taxon>Eukaryota</taxon>
        <taxon>Metazoa</taxon>
        <taxon>Chordata</taxon>
        <taxon>Craniata</taxon>
        <taxon>Vertebrata</taxon>
        <taxon>Euteleostomi</taxon>
        <taxon>Actinopterygii</taxon>
        <taxon>Neopterygii</taxon>
        <taxon>Teleostei</taxon>
        <taxon>Anguilliformes</taxon>
        <taxon>Anguillidae</taxon>
        <taxon>Anguilla</taxon>
    </lineage>
</organism>
<sequence length="9" mass="1114">MDCRVYKSL</sequence>
<proteinExistence type="predicted"/>
<dbReference type="EMBL" id="GBXM01071221">
    <property type="protein sequence ID" value="JAH37356.1"/>
    <property type="molecule type" value="Transcribed_RNA"/>
</dbReference>
<reference evidence="1" key="1">
    <citation type="submission" date="2014-11" db="EMBL/GenBank/DDBJ databases">
        <authorList>
            <person name="Amaro Gonzalez C."/>
        </authorList>
    </citation>
    <scope>NUCLEOTIDE SEQUENCE</scope>
</reference>
<evidence type="ECO:0000313" key="1">
    <source>
        <dbReference type="EMBL" id="JAH37356.1"/>
    </source>
</evidence>
<accession>A0A0E9S7X4</accession>
<reference evidence="1" key="2">
    <citation type="journal article" date="2015" name="Fish Shellfish Immunol.">
        <title>Early steps in the European eel (Anguilla anguilla)-Vibrio vulnificus interaction in the gills: Role of the RtxA13 toxin.</title>
        <authorList>
            <person name="Callol A."/>
            <person name="Pajuelo D."/>
            <person name="Ebbesson L."/>
            <person name="Teles M."/>
            <person name="MacKenzie S."/>
            <person name="Amaro C."/>
        </authorList>
    </citation>
    <scope>NUCLEOTIDE SEQUENCE</scope>
</reference>